<organism evidence="2 3">
    <name type="scientific">Protopolystoma xenopodis</name>
    <dbReference type="NCBI Taxonomy" id="117903"/>
    <lineage>
        <taxon>Eukaryota</taxon>
        <taxon>Metazoa</taxon>
        <taxon>Spiralia</taxon>
        <taxon>Lophotrochozoa</taxon>
        <taxon>Platyhelminthes</taxon>
        <taxon>Monogenea</taxon>
        <taxon>Polyopisthocotylea</taxon>
        <taxon>Polystomatidea</taxon>
        <taxon>Polystomatidae</taxon>
        <taxon>Protopolystoma</taxon>
    </lineage>
</organism>
<keyword evidence="3" id="KW-1185">Reference proteome</keyword>
<evidence type="ECO:0000256" key="1">
    <source>
        <dbReference type="SAM" id="MobiDB-lite"/>
    </source>
</evidence>
<evidence type="ECO:0000313" key="3">
    <source>
        <dbReference type="Proteomes" id="UP000784294"/>
    </source>
</evidence>
<feature type="region of interest" description="Disordered" evidence="1">
    <location>
        <begin position="1"/>
        <end position="30"/>
    </location>
</feature>
<evidence type="ECO:0000313" key="2">
    <source>
        <dbReference type="EMBL" id="VEL41994.1"/>
    </source>
</evidence>
<gene>
    <name evidence="2" type="ORF">PXEA_LOCUS35434</name>
</gene>
<reference evidence="2" key="1">
    <citation type="submission" date="2018-11" db="EMBL/GenBank/DDBJ databases">
        <authorList>
            <consortium name="Pathogen Informatics"/>
        </authorList>
    </citation>
    <scope>NUCLEOTIDE SEQUENCE</scope>
</reference>
<feature type="compositionally biased region" description="Polar residues" evidence="1">
    <location>
        <begin position="15"/>
        <end position="29"/>
    </location>
</feature>
<comment type="caution">
    <text evidence="2">The sequence shown here is derived from an EMBL/GenBank/DDBJ whole genome shotgun (WGS) entry which is preliminary data.</text>
</comment>
<proteinExistence type="predicted"/>
<dbReference type="AlphaFoldDB" id="A0A3S5BBG4"/>
<dbReference type="EMBL" id="CAAALY010271994">
    <property type="protein sequence ID" value="VEL41994.1"/>
    <property type="molecule type" value="Genomic_DNA"/>
</dbReference>
<accession>A0A3S5BBG4</accession>
<sequence length="59" mass="6538">MTRLTEAVDYDASKASGNVPSPRTDTVNNPGYYVLRTRCVPQGLPANMTKLQNKDKKLL</sequence>
<dbReference type="Proteomes" id="UP000784294">
    <property type="component" value="Unassembled WGS sequence"/>
</dbReference>
<protein>
    <submittedName>
        <fullName evidence="2">Uncharacterized protein</fullName>
    </submittedName>
</protein>
<name>A0A3S5BBG4_9PLAT</name>